<dbReference type="PROSITE" id="PS00497">
    <property type="entry name" value="TYROSINASE_1"/>
    <property type="match status" value="1"/>
</dbReference>
<gene>
    <name evidence="7" type="ORF">BASA50_002905</name>
</gene>
<dbReference type="SUPFAM" id="SSF48056">
    <property type="entry name" value="Di-copper centre-containing domain"/>
    <property type="match status" value="1"/>
</dbReference>
<dbReference type="Gene3D" id="1.10.1280.10">
    <property type="entry name" value="Di-copper center containing domain from catechol oxidase"/>
    <property type="match status" value="1"/>
</dbReference>
<reference evidence="7 8" key="1">
    <citation type="submission" date="2021-02" db="EMBL/GenBank/DDBJ databases">
        <title>Variation within the Batrachochytrium salamandrivorans European outbreak.</title>
        <authorList>
            <person name="Kelly M."/>
            <person name="Pasmans F."/>
            <person name="Shea T.P."/>
            <person name="Munoz J.F."/>
            <person name="Carranza S."/>
            <person name="Cuomo C.A."/>
            <person name="Martel A."/>
        </authorList>
    </citation>
    <scope>NUCLEOTIDE SEQUENCE [LARGE SCALE GENOMIC DNA]</scope>
    <source>
        <strain evidence="7 8">AMFP18/2</strain>
    </source>
</reference>
<feature type="region of interest" description="Disordered" evidence="3">
    <location>
        <begin position="353"/>
        <end position="373"/>
    </location>
</feature>
<comment type="caution">
    <text evidence="7">The sequence shown here is derived from an EMBL/GenBank/DDBJ whole genome shotgun (WGS) entry which is preliminary data.</text>
</comment>
<proteinExistence type="predicted"/>
<feature type="signal peptide" evidence="4">
    <location>
        <begin position="1"/>
        <end position="19"/>
    </location>
</feature>
<evidence type="ECO:0000256" key="4">
    <source>
        <dbReference type="SAM" id="SignalP"/>
    </source>
</evidence>
<dbReference type="Pfam" id="PF00264">
    <property type="entry name" value="Tyrosinase"/>
    <property type="match status" value="1"/>
</dbReference>
<dbReference type="InterPro" id="IPR002227">
    <property type="entry name" value="Tyrosinase_Cu-bd"/>
</dbReference>
<keyword evidence="2" id="KW-0186">Copper</keyword>
<evidence type="ECO:0000256" key="3">
    <source>
        <dbReference type="SAM" id="MobiDB-lite"/>
    </source>
</evidence>
<dbReference type="PRINTS" id="PR00092">
    <property type="entry name" value="TYROSINASE"/>
</dbReference>
<evidence type="ECO:0000313" key="7">
    <source>
        <dbReference type="EMBL" id="KAH6599563.1"/>
    </source>
</evidence>
<protein>
    <recommendedName>
        <fullName evidence="5 6">Tyrosinase copper-binding domain-containing protein</fullName>
    </recommendedName>
</protein>
<evidence type="ECO:0000256" key="2">
    <source>
        <dbReference type="ARBA" id="ARBA00023008"/>
    </source>
</evidence>
<dbReference type="PANTHER" id="PTHR11474">
    <property type="entry name" value="TYROSINASE FAMILY MEMBER"/>
    <property type="match status" value="1"/>
</dbReference>
<dbReference type="PANTHER" id="PTHR11474:SF126">
    <property type="entry name" value="TYROSINASE-LIKE PROTEIN TYR-1-RELATED"/>
    <property type="match status" value="1"/>
</dbReference>
<dbReference type="EMBL" id="JAFCIX010000063">
    <property type="protein sequence ID" value="KAH6599563.1"/>
    <property type="molecule type" value="Genomic_DNA"/>
</dbReference>
<feature type="domain" description="Tyrosinase copper-binding" evidence="5">
    <location>
        <begin position="82"/>
        <end position="99"/>
    </location>
</feature>
<keyword evidence="1" id="KW-0479">Metal-binding</keyword>
<evidence type="ECO:0000313" key="8">
    <source>
        <dbReference type="Proteomes" id="UP001648503"/>
    </source>
</evidence>
<dbReference type="InterPro" id="IPR008922">
    <property type="entry name" value="Di-copper_centre_dom_sf"/>
</dbReference>
<name>A0ABQ8FL51_9FUNG</name>
<dbReference type="PROSITE" id="PS00498">
    <property type="entry name" value="TYROSINASE_2"/>
    <property type="match status" value="1"/>
</dbReference>
<feature type="domain" description="Tyrosinase copper-binding" evidence="6">
    <location>
        <begin position="228"/>
        <end position="239"/>
    </location>
</feature>
<evidence type="ECO:0000256" key="1">
    <source>
        <dbReference type="ARBA" id="ARBA00022723"/>
    </source>
</evidence>
<evidence type="ECO:0000259" key="6">
    <source>
        <dbReference type="PROSITE" id="PS00498"/>
    </source>
</evidence>
<sequence length="464" mass="51797">MHISAFSSVIALVLGVASAQTTSCSNPSQRQEWRELSAAQKTAYINAVVCLKRTPSRSRNTGSPSRFDDFARTHSLVTQVAHSSPAFLPWHRAYLFAYEDALKRDCGYQGSLPYWDWSVDSQAPENSVIWSSNAFGGDGSTSSPNRCVTTGSFAGFVSTFGYQRCLARAFRNSLGNIASFFTPESIFVLININTSYSAFRTRLESGPHNNVHGGIGRTMADPRVSANDPIFMMHHSNVDRLWYMWQLKNPSLANTYEGTLPSSAPARTRDMLPLFNTSRLPDYNVSMMLNTRSGSPLCYTYSNSVRAGSAPLVPPAASRNVSSFAPKKRHMPIIKPVRNPVVSPKDIANAKDPFKFGKDHKITPDTSDRSDTTKLRCPSRISDEMIANMGLNATQVAEIRINENQNCAFLNYVNSNFPYYESAVKMRDADGEQTFHSISDYEYEFEMNLYTQLYSNYMNDTTTL</sequence>
<dbReference type="Proteomes" id="UP001648503">
    <property type="component" value="Unassembled WGS sequence"/>
</dbReference>
<dbReference type="InterPro" id="IPR050316">
    <property type="entry name" value="Tyrosinase/Hemocyanin"/>
</dbReference>
<keyword evidence="8" id="KW-1185">Reference proteome</keyword>
<feature type="chain" id="PRO_5045475023" description="Tyrosinase copper-binding domain-containing protein" evidence="4">
    <location>
        <begin position="20"/>
        <end position="464"/>
    </location>
</feature>
<organism evidence="7 8">
    <name type="scientific">Batrachochytrium salamandrivorans</name>
    <dbReference type="NCBI Taxonomy" id="1357716"/>
    <lineage>
        <taxon>Eukaryota</taxon>
        <taxon>Fungi</taxon>
        <taxon>Fungi incertae sedis</taxon>
        <taxon>Chytridiomycota</taxon>
        <taxon>Chytridiomycota incertae sedis</taxon>
        <taxon>Chytridiomycetes</taxon>
        <taxon>Rhizophydiales</taxon>
        <taxon>Rhizophydiales incertae sedis</taxon>
        <taxon>Batrachochytrium</taxon>
    </lineage>
</organism>
<keyword evidence="4" id="KW-0732">Signal</keyword>
<evidence type="ECO:0000259" key="5">
    <source>
        <dbReference type="PROSITE" id="PS00497"/>
    </source>
</evidence>
<accession>A0ABQ8FL51</accession>